<dbReference type="InterPro" id="IPR058888">
    <property type="entry name" value="LLG1-like"/>
</dbReference>
<proteinExistence type="predicted"/>
<accession>S8E5Q2</accession>
<dbReference type="Pfam" id="PF26578">
    <property type="entry name" value="LLG1"/>
    <property type="match status" value="1"/>
</dbReference>
<evidence type="ECO:0000259" key="1">
    <source>
        <dbReference type="Pfam" id="PF26578"/>
    </source>
</evidence>
<evidence type="ECO:0000313" key="2">
    <source>
        <dbReference type="EMBL" id="EPS67707.1"/>
    </source>
</evidence>
<dbReference type="PANTHER" id="PTHR31533:SF2">
    <property type="entry name" value="GPI-ANCHORED PROTEIN LLG1"/>
    <property type="match status" value="1"/>
</dbReference>
<sequence>NVSSLPADCAFGSSSSLSVDRRLLQILKPCPLSFEYRNYNIITSRCKGPSYPVSLCCSAFIQFACPFAAELNDLSNNCASTMFSYINLYGNYPPGLFSNECRGGVQGLECPAPSPSASPSSNAANTTS</sequence>
<comment type="caution">
    <text evidence="2">The sequence shown here is derived from an EMBL/GenBank/DDBJ whole genome shotgun (WGS) entry which is preliminary data.</text>
</comment>
<dbReference type="PANTHER" id="PTHR31533">
    <property type="entry name" value="GPI-ANCHORED PROTEIN LLG1-RELATED-RELATED"/>
    <property type="match status" value="1"/>
</dbReference>
<feature type="domain" description="GPI-anchored protein LLG1-like" evidence="1">
    <location>
        <begin position="33"/>
        <end position="108"/>
    </location>
</feature>
<dbReference type="Proteomes" id="UP000015453">
    <property type="component" value="Unassembled WGS sequence"/>
</dbReference>
<protein>
    <recommendedName>
        <fullName evidence="1">GPI-anchored protein LLG1-like domain-containing protein</fullName>
    </recommendedName>
</protein>
<feature type="non-terminal residue" evidence="2">
    <location>
        <position position="1"/>
    </location>
</feature>
<gene>
    <name evidence="2" type="ORF">M569_07069</name>
</gene>
<organism evidence="2 3">
    <name type="scientific">Genlisea aurea</name>
    <dbReference type="NCBI Taxonomy" id="192259"/>
    <lineage>
        <taxon>Eukaryota</taxon>
        <taxon>Viridiplantae</taxon>
        <taxon>Streptophyta</taxon>
        <taxon>Embryophyta</taxon>
        <taxon>Tracheophyta</taxon>
        <taxon>Spermatophyta</taxon>
        <taxon>Magnoliopsida</taxon>
        <taxon>eudicotyledons</taxon>
        <taxon>Gunneridae</taxon>
        <taxon>Pentapetalae</taxon>
        <taxon>asterids</taxon>
        <taxon>lamiids</taxon>
        <taxon>Lamiales</taxon>
        <taxon>Lentibulariaceae</taxon>
        <taxon>Genlisea</taxon>
    </lineage>
</organism>
<feature type="non-terminal residue" evidence="2">
    <location>
        <position position="128"/>
    </location>
</feature>
<dbReference type="AlphaFoldDB" id="S8E5Q2"/>
<reference evidence="2 3" key="1">
    <citation type="journal article" date="2013" name="BMC Genomics">
        <title>The miniature genome of a carnivorous plant Genlisea aurea contains a low number of genes and short non-coding sequences.</title>
        <authorList>
            <person name="Leushkin E.V."/>
            <person name="Sutormin R.A."/>
            <person name="Nabieva E.R."/>
            <person name="Penin A.A."/>
            <person name="Kondrashov A.S."/>
            <person name="Logacheva M.D."/>
        </authorList>
    </citation>
    <scope>NUCLEOTIDE SEQUENCE [LARGE SCALE GENOMIC DNA]</scope>
</reference>
<dbReference type="EMBL" id="AUSU01002965">
    <property type="protein sequence ID" value="EPS67707.1"/>
    <property type="molecule type" value="Genomic_DNA"/>
</dbReference>
<keyword evidence="3" id="KW-1185">Reference proteome</keyword>
<evidence type="ECO:0000313" key="3">
    <source>
        <dbReference type="Proteomes" id="UP000015453"/>
    </source>
</evidence>
<name>S8E5Q2_9LAMI</name>
<dbReference type="InterPro" id="IPR039307">
    <property type="entry name" value="LORELEI-like"/>
</dbReference>
<dbReference type="OrthoDB" id="898387at2759"/>